<dbReference type="InterPro" id="IPR029058">
    <property type="entry name" value="AB_hydrolase_fold"/>
</dbReference>
<keyword evidence="2" id="KW-0378">Hydrolase</keyword>
<gene>
    <name evidence="2" type="ORF">FIV42_23860</name>
</gene>
<dbReference type="InterPro" id="IPR050228">
    <property type="entry name" value="Carboxylesterase_BioH"/>
</dbReference>
<feature type="domain" description="AB hydrolase-1" evidence="1">
    <location>
        <begin position="43"/>
        <end position="256"/>
    </location>
</feature>
<dbReference type="SUPFAM" id="SSF53474">
    <property type="entry name" value="alpha/beta-Hydrolases"/>
    <property type="match status" value="1"/>
</dbReference>
<dbReference type="RefSeq" id="WP_141200123.1">
    <property type="nucleotide sequence ID" value="NZ_CP041186.1"/>
</dbReference>
<dbReference type="InterPro" id="IPR000073">
    <property type="entry name" value="AB_hydrolase_1"/>
</dbReference>
<evidence type="ECO:0000313" key="2">
    <source>
        <dbReference type="EMBL" id="QDG53669.1"/>
    </source>
</evidence>
<evidence type="ECO:0000259" key="1">
    <source>
        <dbReference type="Pfam" id="PF12697"/>
    </source>
</evidence>
<proteinExistence type="predicted"/>
<dbReference type="PANTHER" id="PTHR43194">
    <property type="entry name" value="HYDROLASE ALPHA/BETA FOLD FAMILY"/>
    <property type="match status" value="1"/>
</dbReference>
<dbReference type="AlphaFoldDB" id="A0A4Y6PZR4"/>
<keyword evidence="3" id="KW-1185">Reference proteome</keyword>
<evidence type="ECO:0000313" key="3">
    <source>
        <dbReference type="Proteomes" id="UP000315995"/>
    </source>
</evidence>
<name>A0A4Y6PZR4_PERCE</name>
<organism evidence="2 3">
    <name type="scientific">Persicimonas caeni</name>
    <dbReference type="NCBI Taxonomy" id="2292766"/>
    <lineage>
        <taxon>Bacteria</taxon>
        <taxon>Deltaproteobacteria</taxon>
        <taxon>Bradymonadales</taxon>
        <taxon>Bradymonadaceae</taxon>
        <taxon>Persicimonas</taxon>
    </lineage>
</organism>
<dbReference type="EMBL" id="CP041186">
    <property type="protein sequence ID" value="QDG53669.1"/>
    <property type="molecule type" value="Genomic_DNA"/>
</dbReference>
<dbReference type="Proteomes" id="UP000315995">
    <property type="component" value="Chromosome"/>
</dbReference>
<protein>
    <submittedName>
        <fullName evidence="2">Alpha/beta hydrolase</fullName>
    </submittedName>
</protein>
<reference evidence="2 3" key="1">
    <citation type="submission" date="2019-06" db="EMBL/GenBank/DDBJ databases">
        <title>Persicimonas caeni gen. nov., sp. nov., a predatory bacterium isolated from solar saltern.</title>
        <authorList>
            <person name="Wang S."/>
        </authorList>
    </citation>
    <scope>NUCLEOTIDE SEQUENCE [LARGE SCALE GENOMIC DNA]</scope>
    <source>
        <strain evidence="2 3">YN101</strain>
    </source>
</reference>
<dbReference type="Gene3D" id="3.40.50.1820">
    <property type="entry name" value="alpha/beta hydrolase"/>
    <property type="match status" value="1"/>
</dbReference>
<accession>A0A4Y6PZR4</accession>
<dbReference type="PANTHER" id="PTHR43194:SF2">
    <property type="entry name" value="PEROXISOMAL MEMBRANE PROTEIN LPX1"/>
    <property type="match status" value="1"/>
</dbReference>
<dbReference type="GO" id="GO:0016787">
    <property type="term" value="F:hydrolase activity"/>
    <property type="evidence" value="ECO:0007669"/>
    <property type="project" value="UniProtKB-KW"/>
</dbReference>
<dbReference type="OrthoDB" id="9770427at2"/>
<sequence>MRRAYADTRERVLRRLDWAFPPEPVDLEIVRRVPQHKTDKPPILFVHGLGHAAWAFDEHWMPALAERGWPCYAVSLRGHGNSGSADGATLRHYEHDVMQAVIELPERPVIVGHAAGALVVMRVLERYAARAGVFVAPVPAHGGVGIARRMATRFPGDFAKGLLARPLRWRKEHFFSDKLDDATAQRYLRRFESPSACNQYEMLLPREPRPSKAPVFVIGSRDDAFVPPRDTERTALSYNARLRMFVGMGHSMMLDAGWEEPLKAMEAWLERTVLD</sequence>
<dbReference type="Pfam" id="PF12697">
    <property type="entry name" value="Abhydrolase_6"/>
    <property type="match status" value="1"/>
</dbReference>
<accession>A0A5B8YAK9</accession>